<dbReference type="SUPFAM" id="SSF111369">
    <property type="entry name" value="HlyD-like secretion proteins"/>
    <property type="match status" value="1"/>
</dbReference>
<feature type="region of interest" description="Disordered" evidence="1">
    <location>
        <begin position="137"/>
        <end position="157"/>
    </location>
</feature>
<sequence length="377" mass="40608">MKKLLSRKRSWLILGILVVLVVIVGVGLNRAKKQTATAKKQYTTYQVKRDSALLLKGKVAAKETITVETGVSSTGTLSAINVKNGEHVEAGTVLMTFHDDQVQSQLTEANQTIAKTKLAIQNDQKAIATLKKAAAQPVATPADGETGSAASSDGAAADQLQQVQNTLAADQLTLQQSTDSLNQLNGKLNPEVTAKIAGTINIDTASNNNSGVPSMQIISDGQVIDGQVTEYDYLKLKPDMAVTVMPVSNADRFAGKIMTIDKTPQTAAPTTGGQGGGSEVATYRFTVQMTTELTNGFNVQIRIPQETVRLPAKSLVKDGQDRYVYVVNQHKVHRQKVEVQKEDGYWRLLSGVTLKSRIIANPSQHLKEGQEVQTDVD</sequence>
<gene>
    <name evidence="4" type="ORF">FC69_GL000587</name>
</gene>
<dbReference type="GO" id="GO:1990281">
    <property type="term" value="C:efflux pump complex"/>
    <property type="evidence" value="ECO:0007669"/>
    <property type="project" value="TreeGrafter"/>
</dbReference>
<feature type="domain" description="YknX-like C-terminal permuted SH3-like" evidence="2">
    <location>
        <begin position="308"/>
        <end position="373"/>
    </location>
</feature>
<dbReference type="Proteomes" id="UP000051264">
    <property type="component" value="Unassembled WGS sequence"/>
</dbReference>
<evidence type="ECO:0000256" key="1">
    <source>
        <dbReference type="SAM" id="MobiDB-lite"/>
    </source>
</evidence>
<comment type="caution">
    <text evidence="4">The sequence shown here is derived from an EMBL/GenBank/DDBJ whole genome shotgun (WGS) entry which is preliminary data.</text>
</comment>
<proteinExistence type="predicted"/>
<evidence type="ECO:0000313" key="4">
    <source>
        <dbReference type="EMBL" id="KRL61618.1"/>
    </source>
</evidence>
<feature type="domain" description="YknX-like beta-barrel" evidence="3">
    <location>
        <begin position="223"/>
        <end position="303"/>
    </location>
</feature>
<evidence type="ECO:0000259" key="2">
    <source>
        <dbReference type="Pfam" id="PF25989"/>
    </source>
</evidence>
<dbReference type="STRING" id="1423747.FC69_GL000587"/>
<dbReference type="Pfam" id="PF25990">
    <property type="entry name" value="Beta-barrel_YknX"/>
    <property type="match status" value="1"/>
</dbReference>
<dbReference type="PANTHER" id="PTHR30469">
    <property type="entry name" value="MULTIDRUG RESISTANCE PROTEIN MDTA"/>
    <property type="match status" value="1"/>
</dbReference>
<accession>A0A0R1S4I4</accession>
<feature type="compositionally biased region" description="Low complexity" evidence="1">
    <location>
        <begin position="142"/>
        <end position="157"/>
    </location>
</feature>
<dbReference type="InterPro" id="IPR058636">
    <property type="entry name" value="Beta-barrel_YknX"/>
</dbReference>
<evidence type="ECO:0000259" key="3">
    <source>
        <dbReference type="Pfam" id="PF25990"/>
    </source>
</evidence>
<dbReference type="InterPro" id="IPR058637">
    <property type="entry name" value="YknX-like_C"/>
</dbReference>
<dbReference type="Gene3D" id="2.40.420.20">
    <property type="match status" value="1"/>
</dbReference>
<dbReference type="OrthoDB" id="2269868at2"/>
<dbReference type="GO" id="GO:0015562">
    <property type="term" value="F:efflux transmembrane transporter activity"/>
    <property type="evidence" value="ECO:0007669"/>
    <property type="project" value="TreeGrafter"/>
</dbReference>
<dbReference type="PATRIC" id="fig|1423747.3.peg.600"/>
<dbReference type="Gene3D" id="2.40.50.100">
    <property type="match status" value="1"/>
</dbReference>
<dbReference type="AlphaFoldDB" id="A0A0R1S4I4"/>
<dbReference type="RefSeq" id="WP_025083037.1">
    <property type="nucleotide sequence ID" value="NZ_AZEX01000015.1"/>
</dbReference>
<dbReference type="Gene3D" id="1.10.287.470">
    <property type="entry name" value="Helix hairpin bin"/>
    <property type="match status" value="1"/>
</dbReference>
<protein>
    <submittedName>
        <fullName evidence="4">Uncharacterized protein</fullName>
    </submittedName>
</protein>
<dbReference type="Pfam" id="PF25989">
    <property type="entry name" value="YknX_C"/>
    <property type="match status" value="1"/>
</dbReference>
<reference evidence="4 5" key="1">
    <citation type="journal article" date="2015" name="Genome Announc.">
        <title>Expanding the biotechnology potential of lactobacilli through comparative genomics of 213 strains and associated genera.</title>
        <authorList>
            <person name="Sun Z."/>
            <person name="Harris H.M."/>
            <person name="McCann A."/>
            <person name="Guo C."/>
            <person name="Argimon S."/>
            <person name="Zhang W."/>
            <person name="Yang X."/>
            <person name="Jeffery I.B."/>
            <person name="Cooney J.C."/>
            <person name="Kagawa T.F."/>
            <person name="Liu W."/>
            <person name="Song Y."/>
            <person name="Salvetti E."/>
            <person name="Wrobel A."/>
            <person name="Rasinkangas P."/>
            <person name="Parkhill J."/>
            <person name="Rea M.C."/>
            <person name="O'Sullivan O."/>
            <person name="Ritari J."/>
            <person name="Douillard F.P."/>
            <person name="Paul Ross R."/>
            <person name="Yang R."/>
            <person name="Briner A.E."/>
            <person name="Felis G.E."/>
            <person name="de Vos W.M."/>
            <person name="Barrangou R."/>
            <person name="Klaenhammer T.R."/>
            <person name="Caufield P.W."/>
            <person name="Cui Y."/>
            <person name="Zhang H."/>
            <person name="O'Toole P.W."/>
        </authorList>
    </citation>
    <scope>NUCLEOTIDE SEQUENCE [LARGE SCALE GENOMIC DNA]</scope>
    <source>
        <strain evidence="4 5">DSM 14340</strain>
    </source>
</reference>
<dbReference type="eggNOG" id="COG0845">
    <property type="taxonomic scope" value="Bacteria"/>
</dbReference>
<evidence type="ECO:0000313" key="5">
    <source>
        <dbReference type="Proteomes" id="UP000051264"/>
    </source>
</evidence>
<organism evidence="4 5">
    <name type="scientific">Latilactobacillus fuchuensis DSM 14340 = JCM 11249</name>
    <dbReference type="NCBI Taxonomy" id="1423747"/>
    <lineage>
        <taxon>Bacteria</taxon>
        <taxon>Bacillati</taxon>
        <taxon>Bacillota</taxon>
        <taxon>Bacilli</taxon>
        <taxon>Lactobacillales</taxon>
        <taxon>Lactobacillaceae</taxon>
        <taxon>Latilactobacillus</taxon>
    </lineage>
</organism>
<name>A0A0R1S4I4_9LACO</name>
<dbReference type="EMBL" id="AZEX01000015">
    <property type="protein sequence ID" value="KRL61618.1"/>
    <property type="molecule type" value="Genomic_DNA"/>
</dbReference>